<dbReference type="InterPro" id="IPR046136">
    <property type="entry name" value="DUF6138"/>
</dbReference>
<dbReference type="Pfam" id="PF19635">
    <property type="entry name" value="DUF6138"/>
    <property type="match status" value="1"/>
</dbReference>
<evidence type="ECO:0000313" key="2">
    <source>
        <dbReference type="Proteomes" id="UP001649230"/>
    </source>
</evidence>
<gene>
    <name evidence="1" type="ORF">L0M14_16605</name>
</gene>
<proteinExistence type="predicted"/>
<dbReference type="EMBL" id="CP090978">
    <property type="protein sequence ID" value="UJF31444.1"/>
    <property type="molecule type" value="Genomic_DNA"/>
</dbReference>
<protein>
    <submittedName>
        <fullName evidence="1">DUF6138 family protein</fullName>
    </submittedName>
</protein>
<evidence type="ECO:0000313" key="1">
    <source>
        <dbReference type="EMBL" id="UJF31444.1"/>
    </source>
</evidence>
<name>A0ABY3SBS0_9BACL</name>
<dbReference type="Proteomes" id="UP001649230">
    <property type="component" value="Chromosome"/>
</dbReference>
<organism evidence="1 2">
    <name type="scientific">Paenibacillus hexagrammi</name>
    <dbReference type="NCBI Taxonomy" id="2908839"/>
    <lineage>
        <taxon>Bacteria</taxon>
        <taxon>Bacillati</taxon>
        <taxon>Bacillota</taxon>
        <taxon>Bacilli</taxon>
        <taxon>Bacillales</taxon>
        <taxon>Paenibacillaceae</taxon>
        <taxon>Paenibacillus</taxon>
    </lineage>
</organism>
<keyword evidence="2" id="KW-1185">Reference proteome</keyword>
<reference evidence="1 2" key="1">
    <citation type="journal article" date="2024" name="Int. J. Syst. Evol. Microbiol.">
        <title>Paenibacillus hexagrammi sp. nov., a novel bacterium isolated from the gut content of Hexagrammos agrammus.</title>
        <authorList>
            <person name="Jung H.K."/>
            <person name="Kim D.G."/>
            <person name="Zin H."/>
            <person name="Park J."/>
            <person name="Jung H."/>
            <person name="Kim Y.O."/>
            <person name="Kong H.J."/>
            <person name="Kim J.W."/>
            <person name="Kim Y.S."/>
        </authorList>
    </citation>
    <scope>NUCLEOTIDE SEQUENCE [LARGE SCALE GENOMIC DNA]</scope>
    <source>
        <strain evidence="1 2">YPD9-1</strain>
    </source>
</reference>
<sequence>MDANQETLLDEMKRQIDNWMADLNDDHAEKIVKRTPLQAGIHSYALLEYAKGKVSVTDVEPDLTMQEEETGFGEFLSEAQLREQIVPELASYTKDILMAMLPGVIDYKYTLSGSFHTTDGWVHVRILEYVDETKREQLLARISNYIAVKLEVGKYPTKPLESFFLARHLLDKGLFPEADSSWIIAVFESIQQVNKGNKHLAEHRGYLIGALRSWVESQWLPAYYDNIGTAWQKEYKKKAMPS</sequence>
<accession>A0ABY3SBS0</accession>